<gene>
    <name evidence="3" type="ORF">SAMN05421844_104237</name>
</gene>
<dbReference type="RefSeq" id="WP_244512009.1">
    <property type="nucleotide sequence ID" value="NZ_FNBZ01000004.1"/>
</dbReference>
<dbReference type="InterPro" id="IPR029058">
    <property type="entry name" value="AB_hydrolase_fold"/>
</dbReference>
<dbReference type="InterPro" id="IPR005674">
    <property type="entry name" value="CocE/Ser_esterase"/>
</dbReference>
<evidence type="ECO:0000313" key="3">
    <source>
        <dbReference type="EMBL" id="SDG52111.1"/>
    </source>
</evidence>
<dbReference type="Gene3D" id="2.60.120.260">
    <property type="entry name" value="Galactose-binding domain-like"/>
    <property type="match status" value="1"/>
</dbReference>
<dbReference type="Pfam" id="PF08530">
    <property type="entry name" value="PepX_C"/>
    <property type="match status" value="1"/>
</dbReference>
<evidence type="ECO:0000256" key="1">
    <source>
        <dbReference type="ARBA" id="ARBA00022801"/>
    </source>
</evidence>
<organism evidence="3 4">
    <name type="scientific">Bosea robiniae</name>
    <dbReference type="NCBI Taxonomy" id="1036780"/>
    <lineage>
        <taxon>Bacteria</taxon>
        <taxon>Pseudomonadati</taxon>
        <taxon>Pseudomonadota</taxon>
        <taxon>Alphaproteobacteria</taxon>
        <taxon>Hyphomicrobiales</taxon>
        <taxon>Boseaceae</taxon>
        <taxon>Bosea</taxon>
    </lineage>
</organism>
<dbReference type="InterPro" id="IPR013736">
    <property type="entry name" value="Xaa-Pro_dipept_C"/>
</dbReference>
<accession>A0ABY0P192</accession>
<name>A0ABY0P192_9HYPH</name>
<comment type="caution">
    <text evidence="3">The sequence shown here is derived from an EMBL/GenBank/DDBJ whole genome shotgun (WGS) entry which is preliminary data.</text>
</comment>
<dbReference type="SUPFAM" id="SSF53474">
    <property type="entry name" value="alpha/beta-Hydrolases"/>
    <property type="match status" value="1"/>
</dbReference>
<sequence>MKRAIVMGTENPAWRVTPWTYLKERKRPYGVSKKPFSHYVAMPDGCRLAVDVYLPQTAEGAAAKGPFPTITIFTPYYRRFALSDSTKGDEVTPGSFRYRDNFVPAGYALVVIDVRGTGASFGTRDSFRSPREREDCRAIADWIVAQPWSNGAIGATGVSYLGAASDFLASTGHKAVKAIAPLFAVWDTYSDHYYPGGILLKELARVYDDLMIAMDHDRRDLLKNIAYYANPNYAGPQPVDEDADGALCRQAITEHIGNFHMPDFITEFKFKGDTLPYDPEFTSAKFSPYGFYDGIDPEVAVYSVSGWMDGAGYANGSISRFLTLPNPKRHLLLGPWDHGARIDCSPWRPKVEPDFPIVGEVLRFFDEYLMGLDTGLREEAPIHYYTMHEEAWQEAAAWPPIEASETLHFDDGARLSPQAGVAGADGYQVDFRKGTGGQTRYERIAAIDSRDYYIDWQGRDEAMLRYDSAPLERDWQVSGHVIADLLVSSSEPDAAIFVYLSEVEADATVRYVTEGLLRALHRKESECPPEHRTTWPFRTFTRADAAPMPVGEPQRLHFALLPTSWTFKAGSRIRIAIAGADADHCGQVPHGRPPKLTLHRGGTTNSTIRLPVRPAV</sequence>
<keyword evidence="1" id="KW-0378">Hydrolase</keyword>
<dbReference type="InterPro" id="IPR000383">
    <property type="entry name" value="Xaa-Pro-like_dom"/>
</dbReference>
<dbReference type="NCBIfam" id="TIGR00976">
    <property type="entry name" value="CocE_NonD"/>
    <property type="match status" value="1"/>
</dbReference>
<dbReference type="SMART" id="SM00939">
    <property type="entry name" value="PepX_C"/>
    <property type="match status" value="1"/>
</dbReference>
<evidence type="ECO:0000259" key="2">
    <source>
        <dbReference type="SMART" id="SM00939"/>
    </source>
</evidence>
<dbReference type="InterPro" id="IPR008979">
    <property type="entry name" value="Galactose-bd-like_sf"/>
</dbReference>
<dbReference type="SUPFAM" id="SSF49785">
    <property type="entry name" value="Galactose-binding domain-like"/>
    <property type="match status" value="1"/>
</dbReference>
<dbReference type="Proteomes" id="UP000199468">
    <property type="component" value="Unassembled WGS sequence"/>
</dbReference>
<protein>
    <recommendedName>
        <fullName evidence="2">Xaa-Pro dipeptidyl-peptidase C-terminal domain-containing protein</fullName>
    </recommendedName>
</protein>
<evidence type="ECO:0000313" key="4">
    <source>
        <dbReference type="Proteomes" id="UP000199468"/>
    </source>
</evidence>
<dbReference type="EMBL" id="FNBZ01000004">
    <property type="protein sequence ID" value="SDG52111.1"/>
    <property type="molecule type" value="Genomic_DNA"/>
</dbReference>
<dbReference type="Gene3D" id="3.40.50.1820">
    <property type="entry name" value="alpha/beta hydrolase"/>
    <property type="match status" value="2"/>
</dbReference>
<reference evidence="3 4" key="1">
    <citation type="submission" date="2016-10" db="EMBL/GenBank/DDBJ databases">
        <authorList>
            <person name="Varghese N."/>
            <person name="Submissions S."/>
        </authorList>
    </citation>
    <scope>NUCLEOTIDE SEQUENCE [LARGE SCALE GENOMIC DNA]</scope>
    <source>
        <strain evidence="3 4">DSM 26672</strain>
    </source>
</reference>
<keyword evidence="4" id="KW-1185">Reference proteome</keyword>
<feature type="domain" description="Xaa-Pro dipeptidyl-peptidase C-terminal" evidence="2">
    <location>
        <begin position="362"/>
        <end position="609"/>
    </location>
</feature>
<proteinExistence type="predicted"/>
<dbReference type="Pfam" id="PF02129">
    <property type="entry name" value="Peptidase_S15"/>
    <property type="match status" value="1"/>
</dbReference>